<dbReference type="PANTHER" id="PTHR42748:SF11">
    <property type="entry name" value="NMRA-LIKE DOMAIN-CONTAINING PROTEIN"/>
    <property type="match status" value="1"/>
</dbReference>
<dbReference type="InterPro" id="IPR008030">
    <property type="entry name" value="NmrA-like"/>
</dbReference>
<protein>
    <submittedName>
        <fullName evidence="4">NAD(P)-binding protein</fullName>
    </submittedName>
</protein>
<dbReference type="Proteomes" id="UP000248349">
    <property type="component" value="Unassembled WGS sequence"/>
</dbReference>
<dbReference type="PANTHER" id="PTHR42748">
    <property type="entry name" value="NITROGEN METABOLITE REPRESSION PROTEIN NMRA FAMILY MEMBER"/>
    <property type="match status" value="1"/>
</dbReference>
<dbReference type="SUPFAM" id="SSF51735">
    <property type="entry name" value="NAD(P)-binding Rossmann-fold domains"/>
    <property type="match status" value="1"/>
</dbReference>
<dbReference type="GeneID" id="37075862"/>
<dbReference type="InterPro" id="IPR051164">
    <property type="entry name" value="NmrA-like_oxidored"/>
</dbReference>
<sequence>MTKSTHLLIIFGATGQQGRSVISHVLHDPELSAQYTLRAITRNPDQPSAQALLAQYPEGSIELVRGDLDSPASDLQSLLESTHHQSVTIFAMTQTIYSDPDFAARETRQAHALAHAAVASGADYLIWSSATHAQAASGGKYSVPTFDVRAEVEAHIRGLPIRSAFVAPASFMQNLEGSGMMAPRRGDGGEYTITNILKPDTKIPWIDVVADLGKFVGMILKGPERYEGQCLAAVSCVYSFEEVAEMIARSSGKKVKYHMVEEEVFRGFLPPVAGVADCVVNMFRFFEEFGYYGMVGKEEEKELVERARELVPGGLVAMEEFVQRIRL</sequence>
<dbReference type="Pfam" id="PF05368">
    <property type="entry name" value="NmrA"/>
    <property type="match status" value="1"/>
</dbReference>
<evidence type="ECO:0000256" key="1">
    <source>
        <dbReference type="ARBA" id="ARBA00006328"/>
    </source>
</evidence>
<dbReference type="InterPro" id="IPR036291">
    <property type="entry name" value="NAD(P)-bd_dom_sf"/>
</dbReference>
<dbReference type="Gene3D" id="3.90.25.10">
    <property type="entry name" value="UDP-galactose 4-epimerase, domain 1"/>
    <property type="match status" value="1"/>
</dbReference>
<dbReference type="GO" id="GO:0005634">
    <property type="term" value="C:nucleus"/>
    <property type="evidence" value="ECO:0007669"/>
    <property type="project" value="TreeGrafter"/>
</dbReference>
<evidence type="ECO:0000313" key="5">
    <source>
        <dbReference type="Proteomes" id="UP000248349"/>
    </source>
</evidence>
<keyword evidence="5" id="KW-1185">Reference proteome</keyword>
<feature type="domain" description="NmrA-like" evidence="3">
    <location>
        <begin position="6"/>
        <end position="321"/>
    </location>
</feature>
<gene>
    <name evidence="4" type="ORF">BP01DRAFT_355229</name>
</gene>
<dbReference type="OrthoDB" id="3358371at2759"/>
<dbReference type="AlphaFoldDB" id="A0A318ZGZ5"/>
<evidence type="ECO:0000256" key="2">
    <source>
        <dbReference type="ARBA" id="ARBA00022857"/>
    </source>
</evidence>
<evidence type="ECO:0000259" key="3">
    <source>
        <dbReference type="Pfam" id="PF05368"/>
    </source>
</evidence>
<dbReference type="Gene3D" id="3.40.50.720">
    <property type="entry name" value="NAD(P)-binding Rossmann-like Domain"/>
    <property type="match status" value="1"/>
</dbReference>
<organism evidence="4 5">
    <name type="scientific">Aspergillus saccharolyticus JOP 1030-1</name>
    <dbReference type="NCBI Taxonomy" id="1450539"/>
    <lineage>
        <taxon>Eukaryota</taxon>
        <taxon>Fungi</taxon>
        <taxon>Dikarya</taxon>
        <taxon>Ascomycota</taxon>
        <taxon>Pezizomycotina</taxon>
        <taxon>Eurotiomycetes</taxon>
        <taxon>Eurotiomycetidae</taxon>
        <taxon>Eurotiales</taxon>
        <taxon>Aspergillaceae</taxon>
        <taxon>Aspergillus</taxon>
        <taxon>Aspergillus subgen. Circumdati</taxon>
    </lineage>
</organism>
<keyword evidence="2" id="KW-0521">NADP</keyword>
<dbReference type="STRING" id="1450539.A0A318ZGZ5"/>
<accession>A0A318ZGZ5</accession>
<name>A0A318ZGZ5_9EURO</name>
<comment type="similarity">
    <text evidence="1">Belongs to the NmrA-type oxidoreductase family.</text>
</comment>
<evidence type="ECO:0000313" key="4">
    <source>
        <dbReference type="EMBL" id="PYH46826.1"/>
    </source>
</evidence>
<dbReference type="EMBL" id="KZ821226">
    <property type="protein sequence ID" value="PYH46826.1"/>
    <property type="molecule type" value="Genomic_DNA"/>
</dbReference>
<proteinExistence type="inferred from homology"/>
<dbReference type="RefSeq" id="XP_025432808.1">
    <property type="nucleotide sequence ID" value="XM_025574634.1"/>
</dbReference>
<reference evidence="4 5" key="1">
    <citation type="submission" date="2016-12" db="EMBL/GenBank/DDBJ databases">
        <title>The genomes of Aspergillus section Nigri reveals drivers in fungal speciation.</title>
        <authorList>
            <consortium name="DOE Joint Genome Institute"/>
            <person name="Vesth T.C."/>
            <person name="Nybo J."/>
            <person name="Theobald S."/>
            <person name="Brandl J."/>
            <person name="Frisvad J.C."/>
            <person name="Nielsen K.F."/>
            <person name="Lyhne E.K."/>
            <person name="Kogle M.E."/>
            <person name="Kuo A."/>
            <person name="Riley R."/>
            <person name="Clum A."/>
            <person name="Nolan M."/>
            <person name="Lipzen A."/>
            <person name="Salamov A."/>
            <person name="Henrissat B."/>
            <person name="Wiebenga A."/>
            <person name="De Vries R.P."/>
            <person name="Grigoriev I.V."/>
            <person name="Mortensen U.H."/>
            <person name="Andersen M.R."/>
            <person name="Baker S.E."/>
        </authorList>
    </citation>
    <scope>NUCLEOTIDE SEQUENCE [LARGE SCALE GENOMIC DNA]</scope>
    <source>
        <strain evidence="4 5">JOP 1030-1</strain>
    </source>
</reference>